<organism evidence="1 2">
    <name type="scientific">Paenibacillus segetis</name>
    <dbReference type="NCBI Taxonomy" id="1325360"/>
    <lineage>
        <taxon>Bacteria</taxon>
        <taxon>Bacillati</taxon>
        <taxon>Bacillota</taxon>
        <taxon>Bacilli</taxon>
        <taxon>Bacillales</taxon>
        <taxon>Paenibacillaceae</taxon>
        <taxon>Paenibacillus</taxon>
    </lineage>
</organism>
<proteinExistence type="predicted"/>
<protein>
    <submittedName>
        <fullName evidence="1">Uncharacterized protein</fullName>
    </submittedName>
</protein>
<evidence type="ECO:0000313" key="1">
    <source>
        <dbReference type="EMBL" id="GGH24376.1"/>
    </source>
</evidence>
<dbReference type="EMBL" id="BMFT01000001">
    <property type="protein sequence ID" value="GGH24376.1"/>
    <property type="molecule type" value="Genomic_DNA"/>
</dbReference>
<name>A0ABQ1YGC0_9BACL</name>
<sequence>MADQNEYVLVWAPTKAGELFIKLLKFKGIKVAGLTNNQAGKNRLEELGIERFVLVDTNHQNTWIQPSFPVGKVYLFESSLTLCCRYIQMCRTWTRKPIFVITTSLNPRLVYKGLGAKYVIYSHSGDVSFLADKSAQLDN</sequence>
<dbReference type="RefSeq" id="WP_188538983.1">
    <property type="nucleotide sequence ID" value="NZ_BMFT01000001.1"/>
</dbReference>
<comment type="caution">
    <text evidence="1">The sequence shown here is derived from an EMBL/GenBank/DDBJ whole genome shotgun (WGS) entry which is preliminary data.</text>
</comment>
<keyword evidence="2" id="KW-1185">Reference proteome</keyword>
<gene>
    <name evidence="1" type="ORF">GCM10008013_24090</name>
</gene>
<reference evidence="2" key="1">
    <citation type="journal article" date="2019" name="Int. J. Syst. Evol. Microbiol.">
        <title>The Global Catalogue of Microorganisms (GCM) 10K type strain sequencing project: providing services to taxonomists for standard genome sequencing and annotation.</title>
        <authorList>
            <consortium name="The Broad Institute Genomics Platform"/>
            <consortium name="The Broad Institute Genome Sequencing Center for Infectious Disease"/>
            <person name="Wu L."/>
            <person name="Ma J."/>
        </authorList>
    </citation>
    <scope>NUCLEOTIDE SEQUENCE [LARGE SCALE GENOMIC DNA]</scope>
    <source>
        <strain evidence="2">CGMCC 1.12769</strain>
    </source>
</reference>
<evidence type="ECO:0000313" key="2">
    <source>
        <dbReference type="Proteomes" id="UP000659344"/>
    </source>
</evidence>
<dbReference type="Proteomes" id="UP000659344">
    <property type="component" value="Unassembled WGS sequence"/>
</dbReference>
<accession>A0ABQ1YGC0</accession>